<proteinExistence type="predicted"/>
<keyword evidence="4 5" id="KW-0472">Membrane</keyword>
<dbReference type="GO" id="GO:0005886">
    <property type="term" value="C:plasma membrane"/>
    <property type="evidence" value="ECO:0007669"/>
    <property type="project" value="TreeGrafter"/>
</dbReference>
<dbReference type="Gene3D" id="2.40.50.140">
    <property type="entry name" value="Nucleic acid-binding proteins"/>
    <property type="match status" value="1"/>
</dbReference>
<dbReference type="AlphaFoldDB" id="A0A401LGT0"/>
<evidence type="ECO:0000256" key="2">
    <source>
        <dbReference type="ARBA" id="ARBA00022692"/>
    </source>
</evidence>
<dbReference type="Proteomes" id="UP000287361">
    <property type="component" value="Unassembled WGS sequence"/>
</dbReference>
<evidence type="ECO:0000256" key="1">
    <source>
        <dbReference type="ARBA" id="ARBA00004141"/>
    </source>
</evidence>
<evidence type="ECO:0000256" key="5">
    <source>
        <dbReference type="SAM" id="Phobius"/>
    </source>
</evidence>
<evidence type="ECO:0000259" key="6">
    <source>
        <dbReference type="Pfam" id="PF01957"/>
    </source>
</evidence>
<evidence type="ECO:0000313" key="8">
    <source>
        <dbReference type="EMBL" id="GCB30728.1"/>
    </source>
</evidence>
<sequence>MFPWIVVLAVLGLVMIFAEILMPGFGLFGILGTISLFGSLALTFKIYGLILFLIMLVAVVVVFFAMVFLAKQSGLYNKIVLKDKQEAKDFDENALQGLLGQTGVTHSTLRPFGVAEIDGKMIDVCSQGDFIDRDEKVQVVQITGKTVIVKVCEA</sequence>
<dbReference type="Pfam" id="PF01957">
    <property type="entry name" value="NfeD"/>
    <property type="match status" value="1"/>
</dbReference>
<dbReference type="EMBL" id="BHVZ01000014">
    <property type="protein sequence ID" value="GCB30728.1"/>
    <property type="molecule type" value="Genomic_DNA"/>
</dbReference>
<comment type="caution">
    <text evidence="8">The sequence shown here is derived from an EMBL/GenBank/DDBJ whole genome shotgun (WGS) entry which is preliminary data.</text>
</comment>
<evidence type="ECO:0000259" key="7">
    <source>
        <dbReference type="Pfam" id="PF24961"/>
    </source>
</evidence>
<dbReference type="InterPro" id="IPR056739">
    <property type="entry name" value="NfeD_membrane"/>
</dbReference>
<protein>
    <submittedName>
        <fullName evidence="8">Uncharacterized protein</fullName>
    </submittedName>
</protein>
<dbReference type="SUPFAM" id="SSF141322">
    <property type="entry name" value="NfeD domain-like"/>
    <property type="match status" value="1"/>
</dbReference>
<keyword evidence="3 5" id="KW-1133">Transmembrane helix</keyword>
<feature type="transmembrane region" description="Helical" evidence="5">
    <location>
        <begin position="46"/>
        <end position="69"/>
    </location>
</feature>
<organism evidence="8 9">
    <name type="scientific">Anaerotignum faecicola</name>
    <dbReference type="NCBI Taxonomy" id="2358141"/>
    <lineage>
        <taxon>Bacteria</taxon>
        <taxon>Bacillati</taxon>
        <taxon>Bacillota</taxon>
        <taxon>Clostridia</taxon>
        <taxon>Lachnospirales</taxon>
        <taxon>Anaerotignaceae</taxon>
        <taxon>Anaerotignum</taxon>
    </lineage>
</organism>
<accession>A0A401LGT0</accession>
<feature type="transmembrane region" description="Helical" evidence="5">
    <location>
        <begin position="7"/>
        <end position="34"/>
    </location>
</feature>
<keyword evidence="9" id="KW-1185">Reference proteome</keyword>
<evidence type="ECO:0000256" key="3">
    <source>
        <dbReference type="ARBA" id="ARBA00022989"/>
    </source>
</evidence>
<gene>
    <name evidence="8" type="ORF">KGMB03357_23890</name>
</gene>
<dbReference type="Pfam" id="PF24961">
    <property type="entry name" value="NfeD_membrane"/>
    <property type="match status" value="1"/>
</dbReference>
<dbReference type="OrthoDB" id="9806253at2"/>
<keyword evidence="2 5" id="KW-0812">Transmembrane</keyword>
<evidence type="ECO:0000313" key="9">
    <source>
        <dbReference type="Proteomes" id="UP000287361"/>
    </source>
</evidence>
<dbReference type="InterPro" id="IPR052165">
    <property type="entry name" value="Membrane_assoc_protease"/>
</dbReference>
<dbReference type="PANTHER" id="PTHR33507:SF3">
    <property type="entry name" value="INNER MEMBRANE PROTEIN YBBJ"/>
    <property type="match status" value="1"/>
</dbReference>
<feature type="domain" description="NfeD-like C-terminal" evidence="6">
    <location>
        <begin position="96"/>
        <end position="150"/>
    </location>
</feature>
<name>A0A401LGT0_9FIRM</name>
<dbReference type="InterPro" id="IPR002810">
    <property type="entry name" value="NfeD-like_C"/>
</dbReference>
<evidence type="ECO:0000256" key="4">
    <source>
        <dbReference type="ARBA" id="ARBA00023136"/>
    </source>
</evidence>
<feature type="domain" description="NfeD integral membrane" evidence="7">
    <location>
        <begin position="4"/>
        <end position="70"/>
    </location>
</feature>
<dbReference type="InterPro" id="IPR012340">
    <property type="entry name" value="NA-bd_OB-fold"/>
</dbReference>
<comment type="subcellular location">
    <subcellularLocation>
        <location evidence="1">Membrane</location>
        <topology evidence="1">Multi-pass membrane protein</topology>
    </subcellularLocation>
</comment>
<reference evidence="8 9" key="1">
    <citation type="submission" date="2018-10" db="EMBL/GenBank/DDBJ databases">
        <title>Draft Genome Sequence of Anaerotignum sp. KCTC 15736.</title>
        <authorList>
            <person name="Choi S.H."/>
            <person name="Kim J.S."/>
            <person name="Kang S.W."/>
            <person name="Lee J.S."/>
            <person name="Park S.H."/>
        </authorList>
    </citation>
    <scope>NUCLEOTIDE SEQUENCE [LARGE SCALE GENOMIC DNA]</scope>
    <source>
        <strain evidence="8 9">KCTC 15736</strain>
    </source>
</reference>
<dbReference type="PANTHER" id="PTHR33507">
    <property type="entry name" value="INNER MEMBRANE PROTEIN YBBJ"/>
    <property type="match status" value="1"/>
</dbReference>